<keyword evidence="2" id="KW-0808">Transferase</keyword>
<dbReference type="Pfam" id="PF04230">
    <property type="entry name" value="PS_pyruv_trans"/>
    <property type="match status" value="1"/>
</dbReference>
<dbReference type="AlphaFoldDB" id="A0A931E7D8"/>
<gene>
    <name evidence="2" type="ORF">IC612_04870</name>
</gene>
<dbReference type="RefSeq" id="WP_194739059.1">
    <property type="nucleotide sequence ID" value="NZ_JADKYY010000005.1"/>
</dbReference>
<dbReference type="EMBL" id="JADKYY010000005">
    <property type="protein sequence ID" value="MBF5027126.1"/>
    <property type="molecule type" value="Genomic_DNA"/>
</dbReference>
<sequence>MKNKIGVITFHESINYGAYLQAYALTNAVEKEVNIRTELVNYTPFYKKLFYYVKALSKLPKGEFIKHMKQIAVFSKAQKQLKLSKKITTSNYGKQCDFLNKNYKAIIVGSDEVLTAGKSRMMPFPNIYWPNEKVTIPKFTYAGSANRANYTKLPIEDQTITKKIFENYRYIGVRDYYSQGQVLSLNKDLKTNINCDPTFLMDFNLEFTSHRDSLAKKFKKLTDKPIIAIMTKNNNIGLEIKKKFGKEYFLLAVYYPNDGADYFIADMSPQEWAVGFSLYAGCVTQLFHGTVFCLKNNLPFVSFDNNSDYDGRASKISDILSRSDLLENYFNLRQNHVKIDNMILQLEKNLEKPQKEKMIAAVENQKRLFYPFIDELKKVLNDIR</sequence>
<feature type="domain" description="Polysaccharide pyruvyl transferase" evidence="1">
    <location>
        <begin position="15"/>
        <end position="307"/>
    </location>
</feature>
<name>A0A931E7D8_9FLAO</name>
<dbReference type="Proteomes" id="UP000694480">
    <property type="component" value="Unassembled WGS sequence"/>
</dbReference>
<dbReference type="GO" id="GO:0016740">
    <property type="term" value="F:transferase activity"/>
    <property type="evidence" value="ECO:0007669"/>
    <property type="project" value="UniProtKB-KW"/>
</dbReference>
<comment type="caution">
    <text evidence="2">The sequence shown here is derived from an EMBL/GenBank/DDBJ whole genome shotgun (WGS) entry which is preliminary data.</text>
</comment>
<keyword evidence="3" id="KW-1185">Reference proteome</keyword>
<reference evidence="2" key="1">
    <citation type="submission" date="2020-11" db="EMBL/GenBank/DDBJ databases">
        <title>Genome seq and assembly of Planobacterium sp.</title>
        <authorList>
            <person name="Chhetri G."/>
        </authorList>
    </citation>
    <scope>NUCLEOTIDE SEQUENCE</scope>
    <source>
        <strain evidence="2">GCR5</strain>
    </source>
</reference>
<dbReference type="InterPro" id="IPR007345">
    <property type="entry name" value="Polysacch_pyruvyl_Trfase"/>
</dbReference>
<evidence type="ECO:0000313" key="3">
    <source>
        <dbReference type="Proteomes" id="UP000694480"/>
    </source>
</evidence>
<protein>
    <submittedName>
        <fullName evidence="2">Polysaccharide pyruvyl transferase family protein</fullName>
    </submittedName>
</protein>
<evidence type="ECO:0000313" key="2">
    <source>
        <dbReference type="EMBL" id="MBF5027126.1"/>
    </source>
</evidence>
<organism evidence="2 3">
    <name type="scientific">Planobacterium oryzisoli</name>
    <dbReference type="NCBI Taxonomy" id="2771435"/>
    <lineage>
        <taxon>Bacteria</taxon>
        <taxon>Pseudomonadati</taxon>
        <taxon>Bacteroidota</taxon>
        <taxon>Flavobacteriia</taxon>
        <taxon>Flavobacteriales</taxon>
        <taxon>Weeksellaceae</taxon>
        <taxon>Chryseobacterium group</taxon>
        <taxon>Chryseobacterium</taxon>
    </lineage>
</organism>
<accession>A0A931E7D8</accession>
<proteinExistence type="predicted"/>
<evidence type="ECO:0000259" key="1">
    <source>
        <dbReference type="Pfam" id="PF04230"/>
    </source>
</evidence>